<dbReference type="EMBL" id="JPGK01000008">
    <property type="protein sequence ID" value="KGA93206.1"/>
    <property type="molecule type" value="Genomic_DNA"/>
</dbReference>
<feature type="compositionally biased region" description="Basic residues" evidence="1">
    <location>
        <begin position="12"/>
        <end position="22"/>
    </location>
</feature>
<dbReference type="AlphaFoldDB" id="A0A094YJ24"/>
<sequence length="52" mass="6094">MPFQADLSPIDRHRRHTKKTRAHRCFPGGTRALLLGFELDPGMRSIAKRFFR</sequence>
<organism evidence="2 3">
    <name type="scientific">Leptospirillum ferriphilum</name>
    <dbReference type="NCBI Taxonomy" id="178606"/>
    <lineage>
        <taxon>Bacteria</taxon>
        <taxon>Pseudomonadati</taxon>
        <taxon>Nitrospirota</taxon>
        <taxon>Nitrospiria</taxon>
        <taxon>Nitrospirales</taxon>
        <taxon>Nitrospiraceae</taxon>
        <taxon>Leptospirillum</taxon>
    </lineage>
</organism>
<dbReference type="Proteomes" id="UP000029452">
    <property type="component" value="Unassembled WGS sequence"/>
</dbReference>
<accession>A0A094YJ24</accession>
<dbReference type="PATRIC" id="fig|178606.4.peg.2155"/>
<evidence type="ECO:0000313" key="2">
    <source>
        <dbReference type="EMBL" id="KGA93206.1"/>
    </source>
</evidence>
<proteinExistence type="predicted"/>
<comment type="caution">
    <text evidence="2">The sequence shown here is derived from an EMBL/GenBank/DDBJ whole genome shotgun (WGS) entry which is preliminary data.</text>
</comment>
<gene>
    <name evidence="2" type="ORF">LptCag_1901</name>
</gene>
<name>A0A094YJ24_9BACT</name>
<protein>
    <submittedName>
        <fullName evidence="2">Uncharacterized protein</fullName>
    </submittedName>
</protein>
<evidence type="ECO:0000256" key="1">
    <source>
        <dbReference type="SAM" id="MobiDB-lite"/>
    </source>
</evidence>
<reference evidence="2 3" key="1">
    <citation type="submission" date="2014-06" db="EMBL/GenBank/DDBJ databases">
        <title>Draft genome sequence of iron oxidizing acidophile Leptospirillum ferriphilum DSM14647.</title>
        <authorList>
            <person name="Cardenas J.P."/>
            <person name="Lazcano M."/>
            <person name="Ossandon F.J."/>
            <person name="Corbett M."/>
            <person name="Holmes D.S."/>
            <person name="Watkin E."/>
        </authorList>
    </citation>
    <scope>NUCLEOTIDE SEQUENCE [LARGE SCALE GENOMIC DNA]</scope>
    <source>
        <strain evidence="2 3">DSM 14647</strain>
    </source>
</reference>
<evidence type="ECO:0000313" key="3">
    <source>
        <dbReference type="Proteomes" id="UP000029452"/>
    </source>
</evidence>
<feature type="region of interest" description="Disordered" evidence="1">
    <location>
        <begin position="1"/>
        <end position="22"/>
    </location>
</feature>